<proteinExistence type="predicted"/>
<evidence type="ECO:0000313" key="3">
    <source>
        <dbReference type="EMBL" id="PAU75725.1"/>
    </source>
</evidence>
<dbReference type="Proteomes" id="UP000217771">
    <property type="component" value="Unassembled WGS sequence"/>
</dbReference>
<evidence type="ECO:0008006" key="5">
    <source>
        <dbReference type="Google" id="ProtNLM"/>
    </source>
</evidence>
<dbReference type="Pfam" id="PF11932">
    <property type="entry name" value="DUF3450"/>
    <property type="match status" value="1"/>
</dbReference>
<evidence type="ECO:0000313" key="4">
    <source>
        <dbReference type="Proteomes" id="UP000217771"/>
    </source>
</evidence>
<dbReference type="OrthoDB" id="5880116at2"/>
<feature type="coiled-coil region" evidence="1">
    <location>
        <begin position="51"/>
        <end position="99"/>
    </location>
</feature>
<evidence type="ECO:0000256" key="2">
    <source>
        <dbReference type="SAM" id="MobiDB-lite"/>
    </source>
</evidence>
<dbReference type="AlphaFoldDB" id="A0A2A2ETI2"/>
<accession>A0A2A2ETI2</accession>
<gene>
    <name evidence="3" type="ORF">CK498_17585</name>
</gene>
<evidence type="ECO:0000256" key="1">
    <source>
        <dbReference type="SAM" id="Coils"/>
    </source>
</evidence>
<protein>
    <recommendedName>
        <fullName evidence="5">DUF3450 domain-containing protein</fullName>
    </recommendedName>
</protein>
<dbReference type="InterPro" id="IPR016866">
    <property type="entry name" value="UCP028069"/>
</dbReference>
<organism evidence="3 4">
    <name type="scientific">Halomonas salipaludis</name>
    <dbReference type="NCBI Taxonomy" id="2032625"/>
    <lineage>
        <taxon>Bacteria</taxon>
        <taxon>Pseudomonadati</taxon>
        <taxon>Pseudomonadota</taxon>
        <taxon>Gammaproteobacteria</taxon>
        <taxon>Oceanospirillales</taxon>
        <taxon>Halomonadaceae</taxon>
        <taxon>Halomonas</taxon>
    </lineage>
</organism>
<reference evidence="3 4" key="1">
    <citation type="submission" date="2017-08" db="EMBL/GenBank/DDBJ databases">
        <title>Halomonas alkalisoli sp. nov., isolated from saline alkaline soil.</title>
        <authorList>
            <person name="Wang D."/>
            <person name="Zhang G."/>
        </authorList>
    </citation>
    <scope>NUCLEOTIDE SEQUENCE [LARGE SCALE GENOMIC DNA]</scope>
    <source>
        <strain evidence="3 4">WRN001</strain>
    </source>
</reference>
<dbReference type="EMBL" id="NSKB01000006">
    <property type="protein sequence ID" value="PAU75725.1"/>
    <property type="molecule type" value="Genomic_DNA"/>
</dbReference>
<sequence>MKVIVIRAQGGILFVDTFLSGRERTVRGKGLDYLRPGAALCALLLAATANAASLTAEAGDAQRQQAELQAQIDAADDESRAMLAELRERESETRRLEQENARLVPHLVEQAEQLRRREAALDTLDVTRQALPSLQASLVARLDAWVENDLPFMQSQRRARVASLEEALGDPELDDAERMERILNVWRRELAYGMEMDAWRDHLVLAADDARPTRREVDYLRLGRVGLYYLTPDGREGGVWLAEEGGWAPLDDQQRREVRKGLRMARDQRAPELLQLPVSQPLEREDGPLSGEVGA</sequence>
<name>A0A2A2ETI2_9GAMM</name>
<feature type="region of interest" description="Disordered" evidence="2">
    <location>
        <begin position="270"/>
        <end position="295"/>
    </location>
</feature>
<keyword evidence="4" id="KW-1185">Reference proteome</keyword>
<keyword evidence="1" id="KW-0175">Coiled coil</keyword>
<comment type="caution">
    <text evidence="3">The sequence shown here is derived from an EMBL/GenBank/DDBJ whole genome shotgun (WGS) entry which is preliminary data.</text>
</comment>